<name>A0A5K3G0G3_MESCO</name>
<reference evidence="1" key="1">
    <citation type="submission" date="2019-11" db="UniProtKB">
        <authorList>
            <consortium name="WormBaseParasite"/>
        </authorList>
    </citation>
    <scope>IDENTIFICATION</scope>
</reference>
<evidence type="ECO:0000313" key="1">
    <source>
        <dbReference type="WBParaSite" id="MCU_012466-RA"/>
    </source>
</evidence>
<protein>
    <submittedName>
        <fullName evidence="1">SMP-30/gluconolactonase/LRE family protein</fullName>
    </submittedName>
</protein>
<proteinExistence type="predicted"/>
<accession>A0A5K3G0G3</accession>
<dbReference type="AlphaFoldDB" id="A0A5K3G0G3"/>
<organism evidence="1">
    <name type="scientific">Mesocestoides corti</name>
    <name type="common">Flatworm</name>
    <dbReference type="NCBI Taxonomy" id="53468"/>
    <lineage>
        <taxon>Eukaryota</taxon>
        <taxon>Metazoa</taxon>
        <taxon>Spiralia</taxon>
        <taxon>Lophotrochozoa</taxon>
        <taxon>Platyhelminthes</taxon>
        <taxon>Cestoda</taxon>
        <taxon>Eucestoda</taxon>
        <taxon>Cyclophyllidea</taxon>
        <taxon>Mesocestoididae</taxon>
        <taxon>Mesocestoides</taxon>
    </lineage>
</organism>
<sequence>SGLEGRIAWYPSLVVYNERLLLSGCEQEVLELAASPDSPNSTLDGCMWKPAFSIQGQPTGLMVLRKSH</sequence>
<dbReference type="WBParaSite" id="MCU_012466-RA">
    <property type="protein sequence ID" value="MCU_012466-RA"/>
    <property type="gene ID" value="MCU_012466"/>
</dbReference>